<organism evidence="1 2">
    <name type="scientific">Quillaja saponaria</name>
    <name type="common">Soap bark tree</name>
    <dbReference type="NCBI Taxonomy" id="32244"/>
    <lineage>
        <taxon>Eukaryota</taxon>
        <taxon>Viridiplantae</taxon>
        <taxon>Streptophyta</taxon>
        <taxon>Embryophyta</taxon>
        <taxon>Tracheophyta</taxon>
        <taxon>Spermatophyta</taxon>
        <taxon>Magnoliopsida</taxon>
        <taxon>eudicotyledons</taxon>
        <taxon>Gunneridae</taxon>
        <taxon>Pentapetalae</taxon>
        <taxon>rosids</taxon>
        <taxon>fabids</taxon>
        <taxon>Fabales</taxon>
        <taxon>Quillajaceae</taxon>
        <taxon>Quillaja</taxon>
    </lineage>
</organism>
<dbReference type="KEGG" id="qsa:O6P43_006049"/>
<gene>
    <name evidence="1" type="ORF">O6P43_006049</name>
</gene>
<accession>A0AAD7VI09</accession>
<protein>
    <submittedName>
        <fullName evidence="1">Uncharacterized protein</fullName>
    </submittedName>
</protein>
<dbReference type="EMBL" id="JARAOO010000003">
    <property type="protein sequence ID" value="KAJ7976240.1"/>
    <property type="molecule type" value="Genomic_DNA"/>
</dbReference>
<dbReference type="AlphaFoldDB" id="A0AAD7VI09"/>
<evidence type="ECO:0000313" key="2">
    <source>
        <dbReference type="Proteomes" id="UP001163823"/>
    </source>
</evidence>
<reference evidence="1" key="1">
    <citation type="journal article" date="2023" name="Science">
        <title>Elucidation of the pathway for biosynthesis of saponin adjuvants from the soapbark tree.</title>
        <authorList>
            <person name="Reed J."/>
            <person name="Orme A."/>
            <person name="El-Demerdash A."/>
            <person name="Owen C."/>
            <person name="Martin L.B.B."/>
            <person name="Misra R.C."/>
            <person name="Kikuchi S."/>
            <person name="Rejzek M."/>
            <person name="Martin A.C."/>
            <person name="Harkess A."/>
            <person name="Leebens-Mack J."/>
            <person name="Louveau T."/>
            <person name="Stephenson M.J."/>
            <person name="Osbourn A."/>
        </authorList>
    </citation>
    <scope>NUCLEOTIDE SEQUENCE</scope>
    <source>
        <strain evidence="1">S10</strain>
    </source>
</reference>
<comment type="caution">
    <text evidence="1">The sequence shown here is derived from an EMBL/GenBank/DDBJ whole genome shotgun (WGS) entry which is preliminary data.</text>
</comment>
<sequence length="141" mass="16063">MMVEVKRLASMESQRESVESRIDNMEARFIGLDSSLQDYKDSMDLSFQKLKLDMDSKFQTLMEAIALLRTSRMEDSTMPNLLTSLNEEDDGILKQKEFILSNFTGNHLNSPMIPQPLTPTAKVDEINIVAPPRTPRKEAIL</sequence>
<name>A0AAD7VI09_QUISA</name>
<proteinExistence type="predicted"/>
<evidence type="ECO:0000313" key="1">
    <source>
        <dbReference type="EMBL" id="KAJ7976240.1"/>
    </source>
</evidence>
<dbReference type="Proteomes" id="UP001163823">
    <property type="component" value="Chromosome 3"/>
</dbReference>
<keyword evidence="2" id="KW-1185">Reference proteome</keyword>